<keyword evidence="1" id="KW-0472">Membrane</keyword>
<sequence>MIIKKKRIITIKTHKLATATATRRSVTSCCLCQRKILKRINRKVVAEVKRVTLQLPAAMAPHIQELAVAVFHKQLAVLVAVMMVGFHMGLVVAVMVGEMNGNELVVVVRNMLQPVVVMAVVESTPQMGVEVEVVLYMAEVKAVVENGLEEVVVAAISMDKFVVEVNVAAVVVALNNGMVVGSYSSNELAVVEVVSLVAEEVGTSRNMKVLALVKAVGVTDK</sequence>
<proteinExistence type="predicted"/>
<name>A0A061FVR7_THECC</name>
<protein>
    <submittedName>
        <fullName evidence="2">Uncharacterized protein</fullName>
    </submittedName>
</protein>
<dbReference type="InParanoid" id="A0A061FVR7"/>
<accession>A0A061FVR7</accession>
<dbReference type="HOGENOM" id="CLU_1252571_0_0_1"/>
<dbReference type="Gramene" id="EOY20972">
    <property type="protein sequence ID" value="EOY20972"/>
    <property type="gene ID" value="TCM_012286"/>
</dbReference>
<keyword evidence="1" id="KW-1133">Transmembrane helix</keyword>
<feature type="transmembrane region" description="Helical" evidence="1">
    <location>
        <begin position="75"/>
        <end position="96"/>
    </location>
</feature>
<evidence type="ECO:0000313" key="3">
    <source>
        <dbReference type="Proteomes" id="UP000026915"/>
    </source>
</evidence>
<keyword evidence="3" id="KW-1185">Reference proteome</keyword>
<evidence type="ECO:0000256" key="1">
    <source>
        <dbReference type="SAM" id="Phobius"/>
    </source>
</evidence>
<dbReference type="EMBL" id="CM001881">
    <property type="protein sequence ID" value="EOY20972.1"/>
    <property type="molecule type" value="Genomic_DNA"/>
</dbReference>
<dbReference type="Proteomes" id="UP000026915">
    <property type="component" value="Chromosome 3"/>
</dbReference>
<keyword evidence="1" id="KW-0812">Transmembrane</keyword>
<gene>
    <name evidence="2" type="ORF">TCM_012286</name>
</gene>
<dbReference type="AlphaFoldDB" id="A0A061FVR7"/>
<evidence type="ECO:0000313" key="2">
    <source>
        <dbReference type="EMBL" id="EOY20972.1"/>
    </source>
</evidence>
<organism evidence="2 3">
    <name type="scientific">Theobroma cacao</name>
    <name type="common">Cacao</name>
    <name type="synonym">Cocoa</name>
    <dbReference type="NCBI Taxonomy" id="3641"/>
    <lineage>
        <taxon>Eukaryota</taxon>
        <taxon>Viridiplantae</taxon>
        <taxon>Streptophyta</taxon>
        <taxon>Embryophyta</taxon>
        <taxon>Tracheophyta</taxon>
        <taxon>Spermatophyta</taxon>
        <taxon>Magnoliopsida</taxon>
        <taxon>eudicotyledons</taxon>
        <taxon>Gunneridae</taxon>
        <taxon>Pentapetalae</taxon>
        <taxon>rosids</taxon>
        <taxon>malvids</taxon>
        <taxon>Malvales</taxon>
        <taxon>Malvaceae</taxon>
        <taxon>Byttnerioideae</taxon>
        <taxon>Theobroma</taxon>
    </lineage>
</organism>
<reference evidence="2 3" key="1">
    <citation type="journal article" date="2013" name="Genome Biol.">
        <title>The genome sequence of the most widely cultivated cacao type and its use to identify candidate genes regulating pod color.</title>
        <authorList>
            <person name="Motamayor J.C."/>
            <person name="Mockaitis K."/>
            <person name="Schmutz J."/>
            <person name="Haiminen N."/>
            <person name="Iii D.L."/>
            <person name="Cornejo O."/>
            <person name="Findley S.D."/>
            <person name="Zheng P."/>
            <person name="Utro F."/>
            <person name="Royaert S."/>
            <person name="Saski C."/>
            <person name="Jenkins J."/>
            <person name="Podicheti R."/>
            <person name="Zhao M."/>
            <person name="Scheffler B.E."/>
            <person name="Stack J.C."/>
            <person name="Feltus F.A."/>
            <person name="Mustiga G.M."/>
            <person name="Amores F."/>
            <person name="Phillips W."/>
            <person name="Marelli J.P."/>
            <person name="May G.D."/>
            <person name="Shapiro H."/>
            <person name="Ma J."/>
            <person name="Bustamante C.D."/>
            <person name="Schnell R.J."/>
            <person name="Main D."/>
            <person name="Gilbert D."/>
            <person name="Parida L."/>
            <person name="Kuhn D.N."/>
        </authorList>
    </citation>
    <scope>NUCLEOTIDE SEQUENCE [LARGE SCALE GENOMIC DNA]</scope>
    <source>
        <strain evidence="3">cv. Matina 1-6</strain>
    </source>
</reference>